<comment type="caution">
    <text evidence="3">The sequence shown here is derived from an EMBL/GenBank/DDBJ whole genome shotgun (WGS) entry which is preliminary data.</text>
</comment>
<accession>A0A8J3IZU8</accession>
<dbReference type="SUPFAM" id="SSF50475">
    <property type="entry name" value="FMN-binding split barrel"/>
    <property type="match status" value="1"/>
</dbReference>
<feature type="domain" description="Pyridoxamine 5'-phosphate oxidase N-terminal" evidence="2">
    <location>
        <begin position="7"/>
        <end position="124"/>
    </location>
</feature>
<dbReference type="GO" id="GO:0005829">
    <property type="term" value="C:cytosol"/>
    <property type="evidence" value="ECO:0007669"/>
    <property type="project" value="TreeGrafter"/>
</dbReference>
<gene>
    <name evidence="3" type="ORF">KSF_098130</name>
</gene>
<dbReference type="Pfam" id="PF01243">
    <property type="entry name" value="PNPOx_N"/>
    <property type="match status" value="1"/>
</dbReference>
<dbReference type="GO" id="GO:0070967">
    <property type="term" value="F:coenzyme F420 binding"/>
    <property type="evidence" value="ECO:0007669"/>
    <property type="project" value="TreeGrafter"/>
</dbReference>
<dbReference type="PANTHER" id="PTHR35176">
    <property type="entry name" value="HEME OXYGENASE HI_0854-RELATED"/>
    <property type="match status" value="1"/>
</dbReference>
<keyword evidence="4" id="KW-1185">Reference proteome</keyword>
<evidence type="ECO:0000313" key="3">
    <source>
        <dbReference type="EMBL" id="GHO99765.1"/>
    </source>
</evidence>
<evidence type="ECO:0000256" key="1">
    <source>
        <dbReference type="ARBA" id="ARBA00023002"/>
    </source>
</evidence>
<evidence type="ECO:0000313" key="4">
    <source>
        <dbReference type="Proteomes" id="UP000597444"/>
    </source>
</evidence>
<dbReference type="RefSeq" id="WP_220210390.1">
    <property type="nucleotide sequence ID" value="NZ_BNJK01000002.1"/>
</dbReference>
<evidence type="ECO:0000259" key="2">
    <source>
        <dbReference type="Pfam" id="PF01243"/>
    </source>
</evidence>
<dbReference type="InterPro" id="IPR012349">
    <property type="entry name" value="Split_barrel_FMN-bd"/>
</dbReference>
<dbReference type="GO" id="GO:0016627">
    <property type="term" value="F:oxidoreductase activity, acting on the CH-CH group of donors"/>
    <property type="evidence" value="ECO:0007669"/>
    <property type="project" value="TreeGrafter"/>
</dbReference>
<dbReference type="PANTHER" id="PTHR35176:SF6">
    <property type="entry name" value="HEME OXYGENASE HI_0854-RELATED"/>
    <property type="match status" value="1"/>
</dbReference>
<keyword evidence="1" id="KW-0560">Oxidoreductase</keyword>
<sequence length="214" mass="24204">MTDLNNPKVQKILQSKAFAHLATVGSNGEPQSSPMWFLWDGEYIKFTHTTNRKKYQNIQRDRRVSISITDSDDPYTYAEFRGVVERIEDDPKGVFFDTLAEHYGASIRYPGDPRVILYVKVQRVVGQGLGGRYTQILVVKPDLNVYEAFKDVKGLMEQGVQIVQEVRTDEALTYVFKTSQPLSAATTEAMLKAAGVWYIGANLDGTQRQPYLSL</sequence>
<organism evidence="3 4">
    <name type="scientific">Reticulibacter mediterranei</name>
    <dbReference type="NCBI Taxonomy" id="2778369"/>
    <lineage>
        <taxon>Bacteria</taxon>
        <taxon>Bacillati</taxon>
        <taxon>Chloroflexota</taxon>
        <taxon>Ktedonobacteria</taxon>
        <taxon>Ktedonobacterales</taxon>
        <taxon>Reticulibacteraceae</taxon>
        <taxon>Reticulibacter</taxon>
    </lineage>
</organism>
<dbReference type="InterPro" id="IPR052019">
    <property type="entry name" value="F420H2_bilvrd_red/Heme_oxyg"/>
</dbReference>
<proteinExistence type="predicted"/>
<name>A0A8J3IZU8_9CHLR</name>
<dbReference type="InterPro" id="IPR019920">
    <property type="entry name" value="F420-binding_dom_put"/>
</dbReference>
<dbReference type="Proteomes" id="UP000597444">
    <property type="component" value="Unassembled WGS sequence"/>
</dbReference>
<protein>
    <recommendedName>
        <fullName evidence="2">Pyridoxamine 5'-phosphate oxidase N-terminal domain-containing protein</fullName>
    </recommendedName>
</protein>
<dbReference type="AlphaFoldDB" id="A0A8J3IZU8"/>
<reference evidence="3" key="1">
    <citation type="submission" date="2020-10" db="EMBL/GenBank/DDBJ databases">
        <title>Taxonomic study of unclassified bacteria belonging to the class Ktedonobacteria.</title>
        <authorList>
            <person name="Yabe S."/>
            <person name="Wang C.M."/>
            <person name="Zheng Y."/>
            <person name="Sakai Y."/>
            <person name="Cavaletti L."/>
            <person name="Monciardini P."/>
            <person name="Donadio S."/>
        </authorList>
    </citation>
    <scope>NUCLEOTIDE SEQUENCE</scope>
    <source>
        <strain evidence="3">ID150040</strain>
    </source>
</reference>
<dbReference type="Gene3D" id="2.30.110.10">
    <property type="entry name" value="Electron Transport, Fmn-binding Protein, Chain A"/>
    <property type="match status" value="1"/>
</dbReference>
<dbReference type="EMBL" id="BNJK01000002">
    <property type="protein sequence ID" value="GHO99765.1"/>
    <property type="molecule type" value="Genomic_DNA"/>
</dbReference>
<dbReference type="NCBIfam" id="TIGR03618">
    <property type="entry name" value="Rv1155_F420"/>
    <property type="match status" value="1"/>
</dbReference>
<dbReference type="InterPro" id="IPR011576">
    <property type="entry name" value="Pyridox_Oxase_N"/>
</dbReference>